<dbReference type="EC" id="1.18.1.2" evidence="3"/>
<proteinExistence type="predicted"/>
<organism evidence="3">
    <name type="scientific">bioreactor metagenome</name>
    <dbReference type="NCBI Taxonomy" id="1076179"/>
    <lineage>
        <taxon>unclassified sequences</taxon>
        <taxon>metagenomes</taxon>
        <taxon>ecological metagenomes</taxon>
    </lineage>
</organism>
<dbReference type="AlphaFoldDB" id="A0A644UL98"/>
<name>A0A644UL98_9ZZZZ</name>
<feature type="domain" description="RsdA/BaiN/AoA(So)-like Rossmann fold-like" evidence="1">
    <location>
        <begin position="100"/>
        <end position="266"/>
    </location>
</feature>
<comment type="caution">
    <text evidence="3">The sequence shown here is derived from an EMBL/GenBank/DDBJ whole genome shotgun (WGS) entry which is preliminary data.</text>
</comment>
<dbReference type="PIRSF" id="PIRSF038984">
    <property type="entry name" value="FAD_binding_protein"/>
    <property type="match status" value="1"/>
</dbReference>
<protein>
    <submittedName>
        <fullName evidence="3">Ferredoxin--NADP reductase</fullName>
        <ecNumber evidence="3">1.18.1.2</ecNumber>
    </submittedName>
</protein>
<gene>
    <name evidence="3" type="ORF">SDC9_25628</name>
</gene>
<feature type="domain" description="FAD-dependent protein C-terminal" evidence="2">
    <location>
        <begin position="284"/>
        <end position="480"/>
    </location>
</feature>
<dbReference type="InterPro" id="IPR028348">
    <property type="entry name" value="FAD-binding_protein"/>
</dbReference>
<sequence>MIKEIEINLLPEDLVSQEVIKRAIAKKTGIKLIDILSCEVIRRSIDARKKPISYRVKLSLNLQDKKEKMETSNEQSFQLPENETSLNKREYKDVHNSKPIIVIGAGPAGLFASLKLIEKGLKPIIIERGQSVSERKIDIAQIVRQREVNAESNWCFGEGGAGTFSDGKLYTRSNKRGNIDEVLDIFIEHGADKDIKIEAHAHIGTDKLSSIIKNIRKTIEEFGGEYHFNTKVVDFITKDNKIKGVITQNGDKIEADNVILATGHSARDIYYLFDEKKWALQAKPFAMGVRIEHPQELINQIQYHSSNYSKLLPPASYTLAYNNNGRGVFSFCMCPGGMIIPASTNNGELVVNGMSNSLRSSPFANSGMVVSVNEQDAKEFSKYGALSLMKLQEDAEKKMFEAAEKSIAAPAQRLTDFLKNTPSSALSPTSYLCGVVPTNLNKVLPKFISSSLHNAFKDFGRKMKGFITHEANLIGLESRTSSPVRIPRDKETLQHIQISGLYPCGEGAGLAGGITSSAIDGINIANKIAELNK</sequence>
<evidence type="ECO:0000259" key="2">
    <source>
        <dbReference type="Pfam" id="PF21688"/>
    </source>
</evidence>
<dbReference type="EMBL" id="VSSQ01000130">
    <property type="protein sequence ID" value="MPL79744.1"/>
    <property type="molecule type" value="Genomic_DNA"/>
</dbReference>
<dbReference type="SUPFAM" id="SSF51905">
    <property type="entry name" value="FAD/NAD(P)-binding domain"/>
    <property type="match status" value="1"/>
</dbReference>
<dbReference type="InterPro" id="IPR057661">
    <property type="entry name" value="RsdA/BaiN/AoA(So)_Rossmann"/>
</dbReference>
<dbReference type="InterPro" id="IPR049516">
    <property type="entry name" value="FAD-depend_C"/>
</dbReference>
<reference evidence="3" key="1">
    <citation type="submission" date="2019-08" db="EMBL/GenBank/DDBJ databases">
        <authorList>
            <person name="Kucharzyk K."/>
            <person name="Murdoch R.W."/>
            <person name="Higgins S."/>
            <person name="Loffler F."/>
        </authorList>
    </citation>
    <scope>NUCLEOTIDE SEQUENCE</scope>
</reference>
<dbReference type="PANTHER" id="PTHR42842:SF3">
    <property type="entry name" value="FAD_NAD(P)-BINDING OXIDOREDUCTASE FAMILY PROTEIN"/>
    <property type="match status" value="1"/>
</dbReference>
<dbReference type="Gene3D" id="3.30.70.2700">
    <property type="match status" value="1"/>
</dbReference>
<dbReference type="Gene3D" id="3.50.50.60">
    <property type="entry name" value="FAD/NAD(P)-binding domain"/>
    <property type="match status" value="2"/>
</dbReference>
<dbReference type="Pfam" id="PF03486">
    <property type="entry name" value="HI0933_like"/>
    <property type="match status" value="1"/>
</dbReference>
<dbReference type="PRINTS" id="PR00368">
    <property type="entry name" value="FADPNR"/>
</dbReference>
<evidence type="ECO:0000259" key="1">
    <source>
        <dbReference type="Pfam" id="PF03486"/>
    </source>
</evidence>
<accession>A0A644UL98</accession>
<dbReference type="InterPro" id="IPR036188">
    <property type="entry name" value="FAD/NAD-bd_sf"/>
</dbReference>
<evidence type="ECO:0000313" key="3">
    <source>
        <dbReference type="EMBL" id="MPL79744.1"/>
    </source>
</evidence>
<keyword evidence="3" id="KW-0560">Oxidoreductase</keyword>
<dbReference type="PRINTS" id="PR00411">
    <property type="entry name" value="PNDRDTASEI"/>
</dbReference>
<dbReference type="Pfam" id="PF21688">
    <property type="entry name" value="FAD-depend_C"/>
    <property type="match status" value="1"/>
</dbReference>
<dbReference type="PANTHER" id="PTHR42842">
    <property type="entry name" value="FAD/NAD(P)-BINDING OXIDOREDUCTASE"/>
    <property type="match status" value="1"/>
</dbReference>
<dbReference type="GO" id="GO:0004324">
    <property type="term" value="F:ferredoxin-NADP+ reductase activity"/>
    <property type="evidence" value="ECO:0007669"/>
    <property type="project" value="UniProtKB-EC"/>
</dbReference>